<sequence>MEVFNYPDRLCNLAVDAFGKCVSQLLIRLVRYFLSCTDAVLMKKHYVQEACRQLQEMIVRTVPPILANDVTIKLLRHLDQTYHKLYKTERVSSVEYVASEILCAIIHPDVMRLECSEINSHPKLIDYYKPRASKFVYFALSRLENLKVLKLGWAWNNTECKYSLTYIPEKLEQFSSWDCSDKDVEFLSISCKQLVSLDLTNSFRVSNASLPFLTKFKYLKELNVCGTYISQSGLTELLTALAKTEVPGNYYPVCLSMLLKSFGCDNPLKAHIDLLVDNFQNLTSLYLRNVRSLSVVQLKHLAHLRNFTLTYVPLKLAEEVLRVIGLQLKYLDITVHTVLDLKSICKYCPLLHCLHISFHRGLCHQSESTLIAYFERVPLPVFQSVQCLQLAFYKPGVAEYILSRFVNVRRLYIIHDGSKGLFKDILQRKQLRHLRQFYWGNHTVVEFSGEQAIITRFNEERISVHSAQIRVS</sequence>
<dbReference type="SUPFAM" id="SSF52047">
    <property type="entry name" value="RNI-like"/>
    <property type="match status" value="1"/>
</dbReference>
<organism evidence="1 2">
    <name type="scientific">Zootermopsis nevadensis</name>
    <name type="common">Dampwood termite</name>
    <dbReference type="NCBI Taxonomy" id="136037"/>
    <lineage>
        <taxon>Eukaryota</taxon>
        <taxon>Metazoa</taxon>
        <taxon>Ecdysozoa</taxon>
        <taxon>Arthropoda</taxon>
        <taxon>Hexapoda</taxon>
        <taxon>Insecta</taxon>
        <taxon>Pterygota</taxon>
        <taxon>Neoptera</taxon>
        <taxon>Polyneoptera</taxon>
        <taxon>Dictyoptera</taxon>
        <taxon>Blattodea</taxon>
        <taxon>Blattoidea</taxon>
        <taxon>Termitoidae</taxon>
        <taxon>Termopsidae</taxon>
        <taxon>Zootermopsis</taxon>
    </lineage>
</organism>
<dbReference type="InParanoid" id="A0A067QV16"/>
<reference evidence="1 2" key="1">
    <citation type="journal article" date="2014" name="Nat. Commun.">
        <title>Molecular traces of alternative social organization in a termite genome.</title>
        <authorList>
            <person name="Terrapon N."/>
            <person name="Li C."/>
            <person name="Robertson H.M."/>
            <person name="Ji L."/>
            <person name="Meng X."/>
            <person name="Booth W."/>
            <person name="Chen Z."/>
            <person name="Childers C.P."/>
            <person name="Glastad K.M."/>
            <person name="Gokhale K."/>
            <person name="Gowin J."/>
            <person name="Gronenberg W."/>
            <person name="Hermansen R.A."/>
            <person name="Hu H."/>
            <person name="Hunt B.G."/>
            <person name="Huylmans A.K."/>
            <person name="Khalil S.M."/>
            <person name="Mitchell R.D."/>
            <person name="Munoz-Torres M.C."/>
            <person name="Mustard J.A."/>
            <person name="Pan H."/>
            <person name="Reese J.T."/>
            <person name="Scharf M.E."/>
            <person name="Sun F."/>
            <person name="Vogel H."/>
            <person name="Xiao J."/>
            <person name="Yang W."/>
            <person name="Yang Z."/>
            <person name="Yang Z."/>
            <person name="Zhou J."/>
            <person name="Zhu J."/>
            <person name="Brent C.S."/>
            <person name="Elsik C.G."/>
            <person name="Goodisman M.A."/>
            <person name="Liberles D.A."/>
            <person name="Roe R.M."/>
            <person name="Vargo E.L."/>
            <person name="Vilcinskas A."/>
            <person name="Wang J."/>
            <person name="Bornberg-Bauer E."/>
            <person name="Korb J."/>
            <person name="Zhang G."/>
            <person name="Liebig J."/>
        </authorList>
    </citation>
    <scope>NUCLEOTIDE SEQUENCE [LARGE SCALE GENOMIC DNA]</scope>
    <source>
        <tissue evidence="1">Whole organism</tissue>
    </source>
</reference>
<dbReference type="EMBL" id="KK853354">
    <property type="protein sequence ID" value="KDR08190.1"/>
    <property type="molecule type" value="Genomic_DNA"/>
</dbReference>
<proteinExistence type="predicted"/>
<protein>
    <submittedName>
        <fullName evidence="1">Uncharacterized protein</fullName>
    </submittedName>
</protein>
<evidence type="ECO:0000313" key="1">
    <source>
        <dbReference type="EMBL" id="KDR08190.1"/>
    </source>
</evidence>
<dbReference type="Gene3D" id="3.80.10.10">
    <property type="entry name" value="Ribonuclease Inhibitor"/>
    <property type="match status" value="1"/>
</dbReference>
<keyword evidence="2" id="KW-1185">Reference proteome</keyword>
<gene>
    <name evidence="1" type="ORF">L798_01907</name>
</gene>
<dbReference type="AlphaFoldDB" id="A0A067QV16"/>
<accession>A0A067QV16</accession>
<dbReference type="InterPro" id="IPR032675">
    <property type="entry name" value="LRR_dom_sf"/>
</dbReference>
<evidence type="ECO:0000313" key="2">
    <source>
        <dbReference type="Proteomes" id="UP000027135"/>
    </source>
</evidence>
<name>A0A067QV16_ZOONE</name>
<dbReference type="Proteomes" id="UP000027135">
    <property type="component" value="Unassembled WGS sequence"/>
</dbReference>